<dbReference type="EMBL" id="JAQNDM010000002">
    <property type="protein sequence ID" value="MDC0713278.1"/>
    <property type="molecule type" value="Genomic_DNA"/>
</dbReference>
<name>A0ABT5DJG4_9BACT</name>
<evidence type="ECO:0000313" key="2">
    <source>
        <dbReference type="Proteomes" id="UP001221838"/>
    </source>
</evidence>
<dbReference type="SUPFAM" id="SSF55486">
    <property type="entry name" value="Metalloproteases ('zincins'), catalytic domain"/>
    <property type="match status" value="1"/>
</dbReference>
<gene>
    <name evidence="1" type="ORF">POL68_32750</name>
</gene>
<keyword evidence="2" id="KW-1185">Reference proteome</keyword>
<organism evidence="1 2">
    <name type="scientific">Stigmatella ashevillensis</name>
    <dbReference type="NCBI Taxonomy" id="2995309"/>
    <lineage>
        <taxon>Bacteria</taxon>
        <taxon>Pseudomonadati</taxon>
        <taxon>Myxococcota</taxon>
        <taxon>Myxococcia</taxon>
        <taxon>Myxococcales</taxon>
        <taxon>Cystobacterineae</taxon>
        <taxon>Archangiaceae</taxon>
        <taxon>Stigmatella</taxon>
    </lineage>
</organism>
<accession>A0ABT5DJG4</accession>
<dbReference type="RefSeq" id="WP_272143488.1">
    <property type="nucleotide sequence ID" value="NZ_JAQNDM010000002.1"/>
</dbReference>
<reference evidence="1 2" key="1">
    <citation type="submission" date="2022-11" db="EMBL/GenBank/DDBJ databases">
        <title>Minimal conservation of predation-associated metabolite biosynthetic gene clusters underscores biosynthetic potential of Myxococcota including descriptions for ten novel species: Archangium lansinium sp. nov., Myxococcus landrumus sp. nov., Nannocystis bai.</title>
        <authorList>
            <person name="Ahearne A."/>
            <person name="Stevens C."/>
            <person name="Dowd S."/>
        </authorList>
    </citation>
    <scope>NUCLEOTIDE SEQUENCE [LARGE SCALE GENOMIC DNA]</scope>
    <source>
        <strain evidence="1 2">NCWAL01</strain>
    </source>
</reference>
<protein>
    <submittedName>
        <fullName evidence="1">Uncharacterized protein</fullName>
    </submittedName>
</protein>
<proteinExistence type="predicted"/>
<sequence length="390" mass="41883">MTPLARSSYSRFVSLVLGGFFMGALGCGGNTYPMDGAERAEALDSASPSEFLSTQEAVGSDYALARVDWLEPAVLTTDTPGFALVSGRAVKVRAFVTAPETGAPAPQVQIKVLDAQQRVLADSTMTSPVAATVGTQPTLGSLSEAYLFELQAEWVQPGLQVDLTVNSGPSGLDPNPDNNHLLLTPAVDPPNVLYITVVPVQTQAEGLARLPEEENGPEATRAALKSLLMASYPLSDVKVRIHEPYMAKVPSQLGNWGNLLGEIKDLRIAEGRHGYYLGFIKPAGGTTVGNSFMPGTVAIVSAGNPWRKGTVMHEMGHNFGRGHVDCGAMDSSGQNWGYNAESGQMIDPTRTSNIMSYCSPGWVSHASYLSILKRFRDRRLDWPTDPDDWQ</sequence>
<evidence type="ECO:0000313" key="1">
    <source>
        <dbReference type="EMBL" id="MDC0713278.1"/>
    </source>
</evidence>
<dbReference type="PROSITE" id="PS51257">
    <property type="entry name" value="PROKAR_LIPOPROTEIN"/>
    <property type="match status" value="1"/>
</dbReference>
<dbReference type="Proteomes" id="UP001221838">
    <property type="component" value="Unassembled WGS sequence"/>
</dbReference>
<comment type="caution">
    <text evidence="1">The sequence shown here is derived from an EMBL/GenBank/DDBJ whole genome shotgun (WGS) entry which is preliminary data.</text>
</comment>